<dbReference type="Proteomes" id="UP000834106">
    <property type="component" value="Chromosome 22"/>
</dbReference>
<dbReference type="PANTHER" id="PTHR34059:SF6">
    <property type="entry name" value="DUF4408 DOMAIN-CONTAINING PROTEIN"/>
    <property type="match status" value="1"/>
</dbReference>
<reference evidence="3" key="1">
    <citation type="submission" date="2023-05" db="EMBL/GenBank/DDBJ databases">
        <authorList>
            <person name="Huff M."/>
        </authorList>
    </citation>
    <scope>NUCLEOTIDE SEQUENCE</scope>
</reference>
<feature type="compositionally biased region" description="Basic and acidic residues" evidence="1">
    <location>
        <begin position="263"/>
        <end position="278"/>
    </location>
</feature>
<proteinExistence type="predicted"/>
<keyword evidence="4" id="KW-1185">Reference proteome</keyword>
<feature type="transmembrane region" description="Helical" evidence="2">
    <location>
        <begin position="34"/>
        <end position="54"/>
    </location>
</feature>
<gene>
    <name evidence="3" type="ORF">FPE_LOCUS33472</name>
</gene>
<feature type="transmembrane region" description="Helical" evidence="2">
    <location>
        <begin position="66"/>
        <end position="84"/>
    </location>
</feature>
<evidence type="ECO:0000256" key="2">
    <source>
        <dbReference type="SAM" id="Phobius"/>
    </source>
</evidence>
<sequence>MASASDFTKKPHFLVQDPTSIIPQIRSKSHSNSLCKSFIIILVLAAIPLFPSQAPEFISKSIFSEFWEIIHLLFIGIALSYGLFCRKSTQLETENVYSRNDGFNAYLDGFLNVPSVFEDGFENIRGSDEKNMMRSIKNRSFVVSENGVESIYQGSGKQGPHTWNYRYLEGESTVVVEDRKYFIDESIEYKPLNLPIRSLRSRIVDNDKPELVNGSKTTPSSEGKNTDKVKVQKIRGVVPQNLEKKFAKAAGQPPSIPWRSRSQRKEMREEMSNREPVTRTRPPSVGESEFEHIEFGSFGDSTLCSSPELPRSYVENVERKKGLKLLSVSGSRSRVAPVNAEASGTVSKTRPFSIGSSLEMNMLRNYDKTSMDFGKEDTSTKGKENTDSLVSDVKLSKVLPRAKSVRTIRNSGYVVDEMKREKPSSQIDDKVEIMHDKFEQDTLVKRGRTIEELEDPPINTRNQDFNGGCPAPNVSLPCSSSSPAICSDIQTQRRDINTRVAPKCQKGGILDFDDPNEVEWVAPNYQKGGIQDFDDPIEVESEEDLGSAFDTSSDSEDAGTFLDDNSELEGSEVDRKAGEFIAKFREQIRLQKIASAKGNSGC</sequence>
<organism evidence="3 4">
    <name type="scientific">Fraxinus pennsylvanica</name>
    <dbReference type="NCBI Taxonomy" id="56036"/>
    <lineage>
        <taxon>Eukaryota</taxon>
        <taxon>Viridiplantae</taxon>
        <taxon>Streptophyta</taxon>
        <taxon>Embryophyta</taxon>
        <taxon>Tracheophyta</taxon>
        <taxon>Spermatophyta</taxon>
        <taxon>Magnoliopsida</taxon>
        <taxon>eudicotyledons</taxon>
        <taxon>Gunneridae</taxon>
        <taxon>Pentapetalae</taxon>
        <taxon>asterids</taxon>
        <taxon>lamiids</taxon>
        <taxon>Lamiales</taxon>
        <taxon>Oleaceae</taxon>
        <taxon>Oleeae</taxon>
        <taxon>Fraxinus</taxon>
    </lineage>
</organism>
<dbReference type="Pfam" id="PF05553">
    <property type="entry name" value="DUF761"/>
    <property type="match status" value="1"/>
</dbReference>
<accession>A0AAD2EBN2</accession>
<protein>
    <submittedName>
        <fullName evidence="3">Uncharacterized protein</fullName>
    </submittedName>
</protein>
<feature type="region of interest" description="Disordered" evidence="1">
    <location>
        <begin position="542"/>
        <end position="570"/>
    </location>
</feature>
<evidence type="ECO:0000313" key="3">
    <source>
        <dbReference type="EMBL" id="CAI9786042.1"/>
    </source>
</evidence>
<evidence type="ECO:0000256" key="1">
    <source>
        <dbReference type="SAM" id="MobiDB-lite"/>
    </source>
</evidence>
<evidence type="ECO:0000313" key="4">
    <source>
        <dbReference type="Proteomes" id="UP000834106"/>
    </source>
</evidence>
<dbReference type="EMBL" id="OU503057">
    <property type="protein sequence ID" value="CAI9786042.1"/>
    <property type="molecule type" value="Genomic_DNA"/>
</dbReference>
<dbReference type="AlphaFoldDB" id="A0AAD2EBN2"/>
<keyword evidence="2" id="KW-0812">Transmembrane</keyword>
<keyword evidence="2" id="KW-1133">Transmembrane helix</keyword>
<keyword evidence="2" id="KW-0472">Membrane</keyword>
<name>A0AAD2EBN2_9LAMI</name>
<feature type="region of interest" description="Disordered" evidence="1">
    <location>
        <begin position="246"/>
        <end position="286"/>
    </location>
</feature>
<dbReference type="InterPro" id="IPR008480">
    <property type="entry name" value="DUF761_pln"/>
</dbReference>
<dbReference type="PANTHER" id="PTHR34059">
    <property type="entry name" value="EXPRESSED PROTEIN"/>
    <property type="match status" value="1"/>
</dbReference>